<comment type="caution">
    <text evidence="1">The sequence shown here is derived from an EMBL/GenBank/DDBJ whole genome shotgun (WGS) entry which is preliminary data.</text>
</comment>
<dbReference type="EMBL" id="BMUU01000005">
    <property type="protein sequence ID" value="GGY38064.1"/>
    <property type="molecule type" value="Genomic_DNA"/>
</dbReference>
<reference evidence="2" key="1">
    <citation type="journal article" date="2019" name="Int. J. Syst. Evol. Microbiol.">
        <title>The Global Catalogue of Microorganisms (GCM) 10K type strain sequencing project: providing services to taxonomists for standard genome sequencing and annotation.</title>
        <authorList>
            <consortium name="The Broad Institute Genomics Platform"/>
            <consortium name="The Broad Institute Genome Sequencing Center for Infectious Disease"/>
            <person name="Wu L."/>
            <person name="Ma J."/>
        </authorList>
    </citation>
    <scope>NUCLEOTIDE SEQUENCE [LARGE SCALE GENOMIC DNA]</scope>
    <source>
        <strain evidence="2">JCM 4594</strain>
    </source>
</reference>
<keyword evidence="2" id="KW-1185">Reference proteome</keyword>
<gene>
    <name evidence="1" type="ORF">GCM10010326_35100</name>
</gene>
<proteinExistence type="predicted"/>
<protein>
    <submittedName>
        <fullName evidence="1">Uncharacterized protein</fullName>
    </submittedName>
</protein>
<dbReference type="GeneID" id="96291463"/>
<sequence>MLIKGDDPGTALLLAAAPVNKSRLVDAASVLPGLAAVAPAVLTGTAAATVVELADPVDPQTVLTRIRAVAASPGPLFLFVAGQLHIDGKQHQVHLALARTTPASLRYTALPWAWLAHELQVRAPGTTTVLVDLACDPAAWERVAQEGLALGPGVRLYGRVVAPSGRGKAVAPDYLKTYAEVWRGGARPSLAELHAYAADRAGHENARYLALDGPPLGAGPAPVQAPAGPPAQADPHPAILAAAHAGRHGEAASMAAVWESEAMRMYGPGSLEAVHWLEVRADLARLALEPARSCELWMAAAQARLARHQSTDNTDVEAAVDRAHHQWEQLRDAERARSLGPALVTLRRQVAGRRRGALEAVQRRIEQLQAVPAAGR</sequence>
<dbReference type="Proteomes" id="UP000600946">
    <property type="component" value="Unassembled WGS sequence"/>
</dbReference>
<evidence type="ECO:0000313" key="2">
    <source>
        <dbReference type="Proteomes" id="UP000600946"/>
    </source>
</evidence>
<evidence type="ECO:0000313" key="1">
    <source>
        <dbReference type="EMBL" id="GGY38064.1"/>
    </source>
</evidence>
<organism evidence="1 2">
    <name type="scientific">Streptomyces xanthochromogenes</name>
    <dbReference type="NCBI Taxonomy" id="67384"/>
    <lineage>
        <taxon>Bacteria</taxon>
        <taxon>Bacillati</taxon>
        <taxon>Actinomycetota</taxon>
        <taxon>Actinomycetes</taxon>
        <taxon>Kitasatosporales</taxon>
        <taxon>Streptomycetaceae</taxon>
        <taxon>Streptomyces</taxon>
    </lineage>
</organism>
<name>A0ABQ3AAD6_9ACTN</name>
<accession>A0ABQ3AAD6</accession>
<dbReference type="RefSeq" id="WP_190027520.1">
    <property type="nucleotide sequence ID" value="NZ_BMUU01000005.1"/>
</dbReference>